<proteinExistence type="predicted"/>
<feature type="domain" description="PAS" evidence="8">
    <location>
        <begin position="82"/>
        <end position="126"/>
    </location>
</feature>
<dbReference type="Gene3D" id="1.10.287.130">
    <property type="match status" value="1"/>
</dbReference>
<sequence length="946" mass="104898">MNAKISPGTLTLPAPSPLRSILVLLLVLFFVEMLLMFSFSHLLPSRSIIITNITDAALLTLFCSPFIYWLIFQPFKKMALMQEALAENVLGQVVDGVVLFDEEKTIRSFNPAAEKIFGYLAQEVLGCNLQLLFESACGSGGSEGIGAAISKDTSINREYTGKRRDGSHCHLDISISKVRVGDSWMHMGIVRDLSEQKRAEAEYQAILRTAMDGFWITDEKGGFLDVNDTYCQMTGYSRQELLAMQIGDVEAVLTAEEIKARMESIRNPGRIRFETRHRRKDGSSFDVEVSANYLPAGGGRFFAFLRDITCRNEMLGTLAKSEEKYRTLADNVTVGVTLISPKMEIISANRQSRQWYPELDEKYSPICYKTFNNPPRDSICPDCPTVKTLADGGIHEAVVTNPWKGVARHFRIVSSPIKDNAGNITGVIESVEEVTALKRSEDEYSEALSRLTATLEATADGILAVDLNGRIVSYNQKLVQMLKIPGHILETDDFYLLIANIYSQLKGHDKLVRAEFEGDADRDFHDLLEFKDGRVFERFCRPQRIGDTIVGRVSSFRDITGERKMEAQLRHAQKMEAIGTLTGKVAHDFNNMLTAIIGYCHLSQMQIHSNDPLMQNIRQIITAAERAAGLTQSLLEYSRKTPSNPQAMELNQVVRQVNGFLSRLIGEDIELVTSPADEPLVIIADAGQIEQVLMNLATNARDAMSGKGRLIIGTATTRIGEDFLQSHGFGNPGTYALVSVSDTGSGMDEDTCDKIFEPFFTTKPVGNGTGLGLSIVYGIVKQHNGYVTVESKKGCGTTFRVYLPLTGQAPHEKVEKPTLPAKMGGETVLVAEDNSEVKALLEDVLQGYGYSVVTALDGHDCVESFRKKRDDIDLIIMDVMMPRKNGKEAYAEIEKLKPGMKVIFISGYTGDILHSADLAEENLNFLAKPLSPNRLLTKVREVLDRD</sequence>
<dbReference type="SMART" id="SM00086">
    <property type="entry name" value="PAC"/>
    <property type="match status" value="2"/>
</dbReference>
<dbReference type="InterPro" id="IPR036890">
    <property type="entry name" value="HATPase_C_sf"/>
</dbReference>
<keyword evidence="5" id="KW-0812">Transmembrane</keyword>
<dbReference type="InterPro" id="IPR001610">
    <property type="entry name" value="PAC"/>
</dbReference>
<dbReference type="RefSeq" id="WP_012645358.1">
    <property type="nucleotide sequence ID" value="NC_011979.1"/>
</dbReference>
<feature type="transmembrane region" description="Helical" evidence="5">
    <location>
        <begin position="49"/>
        <end position="71"/>
    </location>
</feature>
<dbReference type="InterPro" id="IPR003594">
    <property type="entry name" value="HATPase_dom"/>
</dbReference>
<feature type="domain" description="PAS" evidence="8">
    <location>
        <begin position="199"/>
        <end position="267"/>
    </location>
</feature>
<feature type="domain" description="PAS" evidence="8">
    <location>
        <begin position="447"/>
        <end position="482"/>
    </location>
</feature>
<dbReference type="InterPro" id="IPR005467">
    <property type="entry name" value="His_kinase_dom"/>
</dbReference>
<dbReference type="KEGG" id="geo:Geob_0258"/>
<evidence type="ECO:0000313" key="10">
    <source>
        <dbReference type="Proteomes" id="UP000007721"/>
    </source>
</evidence>
<gene>
    <name evidence="9" type="ordered locus">Geob_0258</name>
</gene>
<dbReference type="CDD" id="cd00156">
    <property type="entry name" value="REC"/>
    <property type="match status" value="1"/>
</dbReference>
<dbReference type="Gene3D" id="3.40.50.2300">
    <property type="match status" value="1"/>
</dbReference>
<dbReference type="PANTHER" id="PTHR43065:SF42">
    <property type="entry name" value="TWO-COMPONENT SENSOR PPRA"/>
    <property type="match status" value="1"/>
</dbReference>
<dbReference type="InterPro" id="IPR000014">
    <property type="entry name" value="PAS"/>
</dbReference>
<dbReference type="Proteomes" id="UP000007721">
    <property type="component" value="Chromosome"/>
</dbReference>
<dbReference type="SMART" id="SM00448">
    <property type="entry name" value="REC"/>
    <property type="match status" value="1"/>
</dbReference>
<dbReference type="SMART" id="SM00091">
    <property type="entry name" value="PAS"/>
    <property type="match status" value="3"/>
</dbReference>
<dbReference type="SUPFAM" id="SSF52172">
    <property type="entry name" value="CheY-like"/>
    <property type="match status" value="1"/>
</dbReference>
<evidence type="ECO:0000259" key="8">
    <source>
        <dbReference type="PROSITE" id="PS50112"/>
    </source>
</evidence>
<accession>B9M971</accession>
<organism evidence="9 10">
    <name type="scientific">Geotalea daltonii (strain DSM 22248 / JCM 15807 / FRC-32)</name>
    <name type="common">Geobacter daltonii</name>
    <dbReference type="NCBI Taxonomy" id="316067"/>
    <lineage>
        <taxon>Bacteria</taxon>
        <taxon>Pseudomonadati</taxon>
        <taxon>Thermodesulfobacteriota</taxon>
        <taxon>Desulfuromonadia</taxon>
        <taxon>Geobacterales</taxon>
        <taxon>Geobacteraceae</taxon>
        <taxon>Geotalea</taxon>
    </lineage>
</organism>
<dbReference type="GO" id="GO:0000155">
    <property type="term" value="F:phosphorelay sensor kinase activity"/>
    <property type="evidence" value="ECO:0007669"/>
    <property type="project" value="InterPro"/>
</dbReference>
<dbReference type="SUPFAM" id="SSF47384">
    <property type="entry name" value="Homodimeric domain of signal transducing histidine kinase"/>
    <property type="match status" value="1"/>
</dbReference>
<comment type="catalytic activity">
    <reaction evidence="1">
        <text>ATP + protein L-histidine = ADP + protein N-phospho-L-histidine.</text>
        <dbReference type="EC" id="2.7.13.3"/>
    </reaction>
</comment>
<dbReference type="InterPro" id="IPR036097">
    <property type="entry name" value="HisK_dim/P_sf"/>
</dbReference>
<protein>
    <recommendedName>
        <fullName evidence="2">histidine kinase</fullName>
        <ecNumber evidence="2">2.7.13.3</ecNumber>
    </recommendedName>
</protein>
<evidence type="ECO:0000256" key="2">
    <source>
        <dbReference type="ARBA" id="ARBA00012438"/>
    </source>
</evidence>
<dbReference type="InterPro" id="IPR001789">
    <property type="entry name" value="Sig_transdc_resp-reg_receiver"/>
</dbReference>
<feature type="domain" description="Response regulatory" evidence="7">
    <location>
        <begin position="827"/>
        <end position="943"/>
    </location>
</feature>
<keyword evidence="10" id="KW-1185">Reference proteome</keyword>
<dbReference type="InterPro" id="IPR004358">
    <property type="entry name" value="Sig_transdc_His_kin-like_C"/>
</dbReference>
<dbReference type="CDD" id="cd00082">
    <property type="entry name" value="HisKA"/>
    <property type="match status" value="1"/>
</dbReference>
<evidence type="ECO:0000259" key="6">
    <source>
        <dbReference type="PROSITE" id="PS50109"/>
    </source>
</evidence>
<dbReference type="SUPFAM" id="SSF55874">
    <property type="entry name" value="ATPase domain of HSP90 chaperone/DNA topoisomerase II/histidine kinase"/>
    <property type="match status" value="1"/>
</dbReference>
<keyword evidence="3 4" id="KW-0597">Phosphoprotein</keyword>
<keyword evidence="9" id="KW-0418">Kinase</keyword>
<feature type="modified residue" description="4-aspartylphosphate" evidence="4">
    <location>
        <position position="878"/>
    </location>
</feature>
<dbReference type="Pfam" id="PF02518">
    <property type="entry name" value="HATPase_c"/>
    <property type="match status" value="1"/>
</dbReference>
<evidence type="ECO:0000313" key="9">
    <source>
        <dbReference type="EMBL" id="ACM18629.1"/>
    </source>
</evidence>
<evidence type="ECO:0000256" key="1">
    <source>
        <dbReference type="ARBA" id="ARBA00000085"/>
    </source>
</evidence>
<dbReference type="SUPFAM" id="SSF55785">
    <property type="entry name" value="PYP-like sensor domain (PAS domain)"/>
    <property type="match status" value="4"/>
</dbReference>
<evidence type="ECO:0000259" key="7">
    <source>
        <dbReference type="PROSITE" id="PS50110"/>
    </source>
</evidence>
<keyword evidence="9" id="KW-0808">Transferase</keyword>
<dbReference type="SMART" id="SM00387">
    <property type="entry name" value="HATPase_c"/>
    <property type="match status" value="1"/>
</dbReference>
<dbReference type="Pfam" id="PF00072">
    <property type="entry name" value="Response_reg"/>
    <property type="match status" value="1"/>
</dbReference>
<dbReference type="Gene3D" id="3.30.565.10">
    <property type="entry name" value="Histidine kinase-like ATPase, C-terminal domain"/>
    <property type="match status" value="1"/>
</dbReference>
<feature type="transmembrane region" description="Helical" evidence="5">
    <location>
        <begin position="21"/>
        <end position="43"/>
    </location>
</feature>
<dbReference type="EC" id="2.7.13.3" evidence="2"/>
<evidence type="ECO:0000256" key="3">
    <source>
        <dbReference type="ARBA" id="ARBA00022553"/>
    </source>
</evidence>
<dbReference type="NCBIfam" id="TIGR00229">
    <property type="entry name" value="sensory_box"/>
    <property type="match status" value="2"/>
</dbReference>
<evidence type="ECO:0000256" key="5">
    <source>
        <dbReference type="SAM" id="Phobius"/>
    </source>
</evidence>
<evidence type="ECO:0000256" key="4">
    <source>
        <dbReference type="PROSITE-ProRule" id="PRU00169"/>
    </source>
</evidence>
<dbReference type="STRING" id="316067.Geob_0258"/>
<dbReference type="PROSITE" id="PS50110">
    <property type="entry name" value="RESPONSE_REGULATORY"/>
    <property type="match status" value="1"/>
</dbReference>
<dbReference type="PROSITE" id="PS50112">
    <property type="entry name" value="PAS"/>
    <property type="match status" value="3"/>
</dbReference>
<dbReference type="PRINTS" id="PR00344">
    <property type="entry name" value="BCTRLSENSOR"/>
</dbReference>
<keyword evidence="5" id="KW-0472">Membrane</keyword>
<dbReference type="PANTHER" id="PTHR43065">
    <property type="entry name" value="SENSOR HISTIDINE KINASE"/>
    <property type="match status" value="1"/>
</dbReference>
<dbReference type="HOGENOM" id="CLU_000445_114_51_7"/>
<keyword evidence="5" id="KW-1133">Transmembrane helix</keyword>
<dbReference type="InterPro" id="IPR035965">
    <property type="entry name" value="PAS-like_dom_sf"/>
</dbReference>
<name>B9M971_GEODF</name>
<dbReference type="EMBL" id="CP001390">
    <property type="protein sequence ID" value="ACM18629.1"/>
    <property type="molecule type" value="Genomic_DNA"/>
</dbReference>
<dbReference type="AlphaFoldDB" id="B9M971"/>
<dbReference type="Pfam" id="PF00512">
    <property type="entry name" value="HisKA"/>
    <property type="match status" value="1"/>
</dbReference>
<feature type="domain" description="Histidine kinase" evidence="6">
    <location>
        <begin position="584"/>
        <end position="807"/>
    </location>
</feature>
<dbReference type="SMART" id="SM00388">
    <property type="entry name" value="HisKA"/>
    <property type="match status" value="1"/>
</dbReference>
<dbReference type="Pfam" id="PF13426">
    <property type="entry name" value="PAS_9"/>
    <property type="match status" value="2"/>
</dbReference>
<dbReference type="Pfam" id="PF13188">
    <property type="entry name" value="PAS_8"/>
    <property type="match status" value="1"/>
</dbReference>
<dbReference type="InterPro" id="IPR011006">
    <property type="entry name" value="CheY-like_superfamily"/>
</dbReference>
<dbReference type="InterPro" id="IPR003661">
    <property type="entry name" value="HisK_dim/P_dom"/>
</dbReference>
<dbReference type="Gene3D" id="3.30.450.20">
    <property type="entry name" value="PAS domain"/>
    <property type="match status" value="4"/>
</dbReference>
<dbReference type="eggNOG" id="COG4191">
    <property type="taxonomic scope" value="Bacteria"/>
</dbReference>
<reference evidence="9 10" key="1">
    <citation type="submission" date="2009-01" db="EMBL/GenBank/DDBJ databases">
        <title>Complete sequence of Geobacter sp. FRC-32.</title>
        <authorList>
            <consortium name="US DOE Joint Genome Institute"/>
            <person name="Lucas S."/>
            <person name="Copeland A."/>
            <person name="Lapidus A."/>
            <person name="Glavina del Rio T."/>
            <person name="Dalin E."/>
            <person name="Tice H."/>
            <person name="Bruce D."/>
            <person name="Goodwin L."/>
            <person name="Pitluck S."/>
            <person name="Saunders E."/>
            <person name="Brettin T."/>
            <person name="Detter J.C."/>
            <person name="Han C."/>
            <person name="Larimer F."/>
            <person name="Land M."/>
            <person name="Hauser L."/>
            <person name="Kyrpides N."/>
            <person name="Ovchinnikova G."/>
            <person name="Kostka J."/>
            <person name="Richardson P."/>
        </authorList>
    </citation>
    <scope>NUCLEOTIDE SEQUENCE [LARGE SCALE GENOMIC DNA]</scope>
    <source>
        <strain evidence="10">DSM 22248 / JCM 15807 / FRC-32</strain>
    </source>
</reference>
<dbReference type="OrthoDB" id="9761263at2"/>
<dbReference type="CDD" id="cd00130">
    <property type="entry name" value="PAS"/>
    <property type="match status" value="3"/>
</dbReference>
<dbReference type="PROSITE" id="PS50109">
    <property type="entry name" value="HIS_KIN"/>
    <property type="match status" value="1"/>
</dbReference>